<reference evidence="3 4" key="1">
    <citation type="submission" date="2017-04" db="EMBL/GenBank/DDBJ databases">
        <authorList>
            <person name="Afonso C.L."/>
            <person name="Miller P.J."/>
            <person name="Scott M.A."/>
            <person name="Spackman E."/>
            <person name="Goraichik I."/>
            <person name="Dimitrov K.M."/>
            <person name="Suarez D.L."/>
            <person name="Swayne D.E."/>
        </authorList>
    </citation>
    <scope>NUCLEOTIDE SEQUENCE [LARGE SCALE GENOMIC DNA]</scope>
    <source>
        <strain evidence="3 4">USBA 355</strain>
    </source>
</reference>
<evidence type="ECO:0000313" key="4">
    <source>
        <dbReference type="Proteomes" id="UP000192917"/>
    </source>
</evidence>
<protein>
    <submittedName>
        <fullName evidence="3">DNA-binding transcriptional regulator, MarR family</fullName>
    </submittedName>
</protein>
<dbReference type="GO" id="GO:0006950">
    <property type="term" value="P:response to stress"/>
    <property type="evidence" value="ECO:0007669"/>
    <property type="project" value="TreeGrafter"/>
</dbReference>
<accession>A0A1Y6CCK4</accession>
<dbReference type="GO" id="GO:0003700">
    <property type="term" value="F:DNA-binding transcription factor activity"/>
    <property type="evidence" value="ECO:0007669"/>
    <property type="project" value="InterPro"/>
</dbReference>
<dbReference type="PANTHER" id="PTHR33164">
    <property type="entry name" value="TRANSCRIPTIONAL REGULATOR, MARR FAMILY"/>
    <property type="match status" value="1"/>
</dbReference>
<dbReference type="AlphaFoldDB" id="A0A1Y6CCK4"/>
<keyword evidence="4" id="KW-1185">Reference proteome</keyword>
<sequence length="166" mass="17924">MRKPSPSSCLPGPPSLAPQLPEPGEAKRGEQGHLGYLLRQASVALRTRMERALADLEVTPPQFVVLTMVGAYPGLSNADLARLSLLKPQTVSVIVGNLKRSGALVSRPHPVHGRIRQLALSETGERSLARCRRRVDALERRLAAGLSAAEEAAVRRWLVSVALESD</sequence>
<dbReference type="SMART" id="SM00347">
    <property type="entry name" value="HTH_MARR"/>
    <property type="match status" value="1"/>
</dbReference>
<dbReference type="EMBL" id="FWZX01000017">
    <property type="protein sequence ID" value="SMF47947.1"/>
    <property type="molecule type" value="Genomic_DNA"/>
</dbReference>
<dbReference type="STRING" id="560819.SAMN05428998_11729"/>
<dbReference type="GO" id="GO:0003677">
    <property type="term" value="F:DNA binding"/>
    <property type="evidence" value="ECO:0007669"/>
    <property type="project" value="UniProtKB-KW"/>
</dbReference>
<gene>
    <name evidence="3" type="ORF">SAMN05428998_11729</name>
</gene>
<feature type="domain" description="HTH marR-type" evidence="2">
    <location>
        <begin position="31"/>
        <end position="163"/>
    </location>
</feature>
<dbReference type="Gene3D" id="1.10.10.10">
    <property type="entry name" value="Winged helix-like DNA-binding domain superfamily/Winged helix DNA-binding domain"/>
    <property type="match status" value="1"/>
</dbReference>
<organism evidence="3 4">
    <name type="scientific">Tistlia consotensis USBA 355</name>
    <dbReference type="NCBI Taxonomy" id="560819"/>
    <lineage>
        <taxon>Bacteria</taxon>
        <taxon>Pseudomonadati</taxon>
        <taxon>Pseudomonadota</taxon>
        <taxon>Alphaproteobacteria</taxon>
        <taxon>Rhodospirillales</taxon>
        <taxon>Rhodovibrionaceae</taxon>
        <taxon>Tistlia</taxon>
    </lineage>
</organism>
<dbReference type="SUPFAM" id="SSF46785">
    <property type="entry name" value="Winged helix' DNA-binding domain"/>
    <property type="match status" value="1"/>
</dbReference>
<dbReference type="Pfam" id="PF12802">
    <property type="entry name" value="MarR_2"/>
    <property type="match status" value="1"/>
</dbReference>
<dbReference type="InterPro" id="IPR039422">
    <property type="entry name" value="MarR/SlyA-like"/>
</dbReference>
<dbReference type="PANTHER" id="PTHR33164:SF43">
    <property type="entry name" value="HTH-TYPE TRANSCRIPTIONAL REPRESSOR YETL"/>
    <property type="match status" value="1"/>
</dbReference>
<feature type="region of interest" description="Disordered" evidence="1">
    <location>
        <begin position="1"/>
        <end position="32"/>
    </location>
</feature>
<name>A0A1Y6CCK4_9PROT</name>
<dbReference type="InterPro" id="IPR000835">
    <property type="entry name" value="HTH_MarR-typ"/>
</dbReference>
<evidence type="ECO:0000259" key="2">
    <source>
        <dbReference type="PROSITE" id="PS50995"/>
    </source>
</evidence>
<dbReference type="RefSeq" id="WP_085124263.1">
    <property type="nucleotide sequence ID" value="NZ_FWZX01000017.1"/>
</dbReference>
<dbReference type="InterPro" id="IPR036388">
    <property type="entry name" value="WH-like_DNA-bd_sf"/>
</dbReference>
<evidence type="ECO:0000313" key="3">
    <source>
        <dbReference type="EMBL" id="SMF47947.1"/>
    </source>
</evidence>
<dbReference type="PROSITE" id="PS50995">
    <property type="entry name" value="HTH_MARR_2"/>
    <property type="match status" value="1"/>
</dbReference>
<proteinExistence type="predicted"/>
<evidence type="ECO:0000256" key="1">
    <source>
        <dbReference type="SAM" id="MobiDB-lite"/>
    </source>
</evidence>
<dbReference type="Proteomes" id="UP000192917">
    <property type="component" value="Unassembled WGS sequence"/>
</dbReference>
<dbReference type="InterPro" id="IPR036390">
    <property type="entry name" value="WH_DNA-bd_sf"/>
</dbReference>
<keyword evidence="3" id="KW-0238">DNA-binding</keyword>
<feature type="compositionally biased region" description="Low complexity" evidence="1">
    <location>
        <begin position="1"/>
        <end position="10"/>
    </location>
</feature>